<dbReference type="Proteomes" id="UP000295818">
    <property type="component" value="Unassembled WGS sequence"/>
</dbReference>
<evidence type="ECO:0000259" key="1">
    <source>
        <dbReference type="Pfam" id="PF21806"/>
    </source>
</evidence>
<evidence type="ECO:0000313" key="3">
    <source>
        <dbReference type="Proteomes" id="UP000295818"/>
    </source>
</evidence>
<accession>A0ABY2B798</accession>
<dbReference type="RefSeq" id="WP_132197255.1">
    <property type="nucleotide sequence ID" value="NZ_SLWM01000041.1"/>
</dbReference>
<comment type="caution">
    <text evidence="2">The sequence shown here is derived from an EMBL/GenBank/DDBJ whole genome shotgun (WGS) entry which is preliminary data.</text>
</comment>
<organism evidence="2 3">
    <name type="scientific">Kribbella orskensis</name>
    <dbReference type="NCBI Taxonomy" id="2512216"/>
    <lineage>
        <taxon>Bacteria</taxon>
        <taxon>Bacillati</taxon>
        <taxon>Actinomycetota</taxon>
        <taxon>Actinomycetes</taxon>
        <taxon>Propionibacteriales</taxon>
        <taxon>Kribbellaceae</taxon>
        <taxon>Kribbella</taxon>
    </lineage>
</organism>
<dbReference type="InterPro" id="IPR049244">
    <property type="entry name" value="DUF6879"/>
</dbReference>
<reference evidence="2 3" key="1">
    <citation type="journal article" date="2015" name="Stand. Genomic Sci.">
        <title>Genomic Encyclopedia of Bacterial and Archaeal Type Strains, Phase III: the genomes of soil and plant-associated and newly described type strains.</title>
        <authorList>
            <person name="Whitman W.B."/>
            <person name="Woyke T."/>
            <person name="Klenk H.P."/>
            <person name="Zhou Y."/>
            <person name="Lilburn T.G."/>
            <person name="Beck B.J."/>
            <person name="De Vos P."/>
            <person name="Vandamme P."/>
            <person name="Eisen J.A."/>
            <person name="Garrity G."/>
            <person name="Hugenholtz P."/>
            <person name="Kyrpides N.C."/>
        </authorList>
    </citation>
    <scope>NUCLEOTIDE SEQUENCE [LARGE SCALE GENOMIC DNA]</scope>
    <source>
        <strain evidence="2 3">VKM Ac-2538</strain>
    </source>
</reference>
<protein>
    <recommendedName>
        <fullName evidence="1">DUF6879 domain-containing protein</fullName>
    </recommendedName>
</protein>
<name>A0ABY2B798_9ACTN</name>
<dbReference type="Pfam" id="PF21806">
    <property type="entry name" value="DUF6879"/>
    <property type="match status" value="1"/>
</dbReference>
<sequence length="172" mass="19871">MEEITDDEFQELLKTFKRSSIHLETRDAYGTEVELPHMAQWAAGEQDDLEWLQDWCTTLRGHIAAGRTVQRARIVSEPLSDYQRWTLAIGHPIVEAGEDVRFVPRRRVSELCFPGNDYYLFDDERVVFLHYSGAGLNNALTTTTNPATVEMCRKAFDQAWPLTIPYSEYKPE</sequence>
<evidence type="ECO:0000313" key="2">
    <source>
        <dbReference type="EMBL" id="TCO09062.1"/>
    </source>
</evidence>
<dbReference type="EMBL" id="SLWM01000041">
    <property type="protein sequence ID" value="TCO09062.1"/>
    <property type="molecule type" value="Genomic_DNA"/>
</dbReference>
<feature type="domain" description="DUF6879" evidence="1">
    <location>
        <begin position="7"/>
        <end position="170"/>
    </location>
</feature>
<proteinExistence type="predicted"/>
<keyword evidence="3" id="KW-1185">Reference proteome</keyword>
<gene>
    <name evidence="2" type="ORF">EV644_1418</name>
</gene>